<dbReference type="Gene3D" id="3.40.50.300">
    <property type="entry name" value="P-loop containing nucleotide triphosphate hydrolases"/>
    <property type="match status" value="1"/>
</dbReference>
<keyword evidence="2 6" id="KW-0808">Transferase</keyword>
<evidence type="ECO:0000256" key="1">
    <source>
        <dbReference type="ARBA" id="ARBA00009924"/>
    </source>
</evidence>
<dbReference type="SUPFAM" id="SSF52540">
    <property type="entry name" value="P-loop containing nucleoside triphosphate hydrolases"/>
    <property type="match status" value="1"/>
</dbReference>
<dbReference type="Proteomes" id="UP000593594">
    <property type="component" value="Chromosome"/>
</dbReference>
<dbReference type="Pfam" id="PF03976">
    <property type="entry name" value="PPK2"/>
    <property type="match status" value="1"/>
</dbReference>
<keyword evidence="4" id="KW-0066">ATP synthesis</keyword>
<comment type="subunit">
    <text evidence="6">Homotetramer.</text>
</comment>
<dbReference type="PIRSF" id="PIRSF028756">
    <property type="entry name" value="PPK2_prd"/>
    <property type="match status" value="1"/>
</dbReference>
<evidence type="ECO:0000256" key="4">
    <source>
        <dbReference type="ARBA" id="ARBA00023310"/>
    </source>
</evidence>
<dbReference type="PANTHER" id="PTHR34383">
    <property type="entry name" value="POLYPHOSPHATE:AMP PHOSPHOTRANSFERASE-RELATED"/>
    <property type="match status" value="1"/>
</dbReference>
<organism evidence="8 9">
    <name type="scientific">Kaustia mangrovi</name>
    <dbReference type="NCBI Taxonomy" id="2593653"/>
    <lineage>
        <taxon>Bacteria</taxon>
        <taxon>Pseudomonadati</taxon>
        <taxon>Pseudomonadota</taxon>
        <taxon>Alphaproteobacteria</taxon>
        <taxon>Hyphomicrobiales</taxon>
        <taxon>Parvibaculaceae</taxon>
        <taxon>Kaustia</taxon>
    </lineage>
</organism>
<dbReference type="EMBL" id="CP058214">
    <property type="protein sequence ID" value="QPC41828.1"/>
    <property type="molecule type" value="Genomic_DNA"/>
</dbReference>
<comment type="function">
    <text evidence="6">Uses inorganic polyphosphate (polyP) as a donor to convert GDP to GTP or ADP to ATP.</text>
</comment>
<dbReference type="InterPro" id="IPR027417">
    <property type="entry name" value="P-loop_NTPase"/>
</dbReference>
<dbReference type="NCBIfam" id="TIGR03707">
    <property type="entry name" value="PPK2_P_aer"/>
    <property type="match status" value="1"/>
</dbReference>
<dbReference type="InterPro" id="IPR022486">
    <property type="entry name" value="PPK2_PA0141"/>
</dbReference>
<comment type="similarity">
    <text evidence="1 6">Belongs to the polyphosphate kinase 2 (PPK2) family. Class I subfamily.</text>
</comment>
<evidence type="ECO:0000256" key="3">
    <source>
        <dbReference type="ARBA" id="ARBA00022777"/>
    </source>
</evidence>
<dbReference type="InterPro" id="IPR016898">
    <property type="entry name" value="Polyphosphate_phosphotransfera"/>
</dbReference>
<evidence type="ECO:0000256" key="6">
    <source>
        <dbReference type="RuleBase" id="RU369062"/>
    </source>
</evidence>
<gene>
    <name evidence="8" type="primary">ppk2</name>
    <name evidence="8" type="ORF">HW532_03320</name>
</gene>
<dbReference type="PANTHER" id="PTHR34383:SF1">
    <property type="entry name" value="ADP-POLYPHOSPHATE PHOSPHOTRANSFERASE"/>
    <property type="match status" value="1"/>
</dbReference>
<reference evidence="8 9" key="1">
    <citation type="submission" date="2020-06" db="EMBL/GenBank/DDBJ databases">
        <title>Genome sequence of 2 isolates from Red Sea Mangroves.</title>
        <authorList>
            <person name="Sefrji F."/>
            <person name="Michoud G."/>
            <person name="Merlino G."/>
            <person name="Daffonchio D."/>
        </authorList>
    </citation>
    <scope>NUCLEOTIDE SEQUENCE [LARGE SCALE GENOMIC DNA]</scope>
    <source>
        <strain evidence="8 9">R1DC25</strain>
    </source>
</reference>
<dbReference type="InterPro" id="IPR022488">
    <property type="entry name" value="PPK2-related"/>
</dbReference>
<keyword evidence="9" id="KW-1185">Reference proteome</keyword>
<name>A0A7S8C1U0_9HYPH</name>
<dbReference type="GO" id="GO:0008976">
    <property type="term" value="F:polyphosphate kinase activity"/>
    <property type="evidence" value="ECO:0007669"/>
    <property type="project" value="UniProtKB-UniRule"/>
</dbReference>
<evidence type="ECO:0000259" key="7">
    <source>
        <dbReference type="Pfam" id="PF03976"/>
    </source>
</evidence>
<keyword evidence="3 6" id="KW-0418">Kinase</keyword>
<evidence type="ECO:0000313" key="8">
    <source>
        <dbReference type="EMBL" id="QPC41828.1"/>
    </source>
</evidence>
<feature type="domain" description="Polyphosphate kinase-2-related" evidence="7">
    <location>
        <begin position="42"/>
        <end position="267"/>
    </location>
</feature>
<dbReference type="EC" id="2.7.4.-" evidence="6"/>
<dbReference type="RefSeq" id="WP_213163056.1">
    <property type="nucleotide sequence ID" value="NZ_CP058214.1"/>
</dbReference>
<proteinExistence type="inferred from homology"/>
<protein>
    <recommendedName>
        <fullName evidence="6">ADP/GDP-polyphosphate phosphotransferase</fullName>
        <ecNumber evidence="6">2.7.4.-</ecNumber>
    </recommendedName>
    <alternativeName>
        <fullName evidence="6">Polyphosphate kinase PPK2</fullName>
    </alternativeName>
</protein>
<sequence>MAAKETEDALPEKLYSLKHDELPEKIAERAFTSGDYPYEDKLKSKHYKKDLQALQIELVKLQDWIRKTGERVVVLFEGRDAAGKGGTIKRFTEHLNPRHAHVVALAKPTETERGQWYFQRYAARLPTAGDIALFDRSWYNRAGVERVMGFCSKEELETFYNQVNEYEDLLVRDGVHLFKVWLTIGREEQIDRFYKRKLDPLKRWKLSDIDLMAVDRWHDYTEAKREMFQRTHTPIAPWTVIKANDKRRTRLNAIRVVLSAFPYAQKDADAIGLIDPKIVGTGVDEME</sequence>
<dbReference type="KEGG" id="kmn:HW532_03320"/>
<comment type="catalytic activity">
    <reaction evidence="5">
        <text>[phosphate](n) + ATP = [phosphate](n+1) + ADP</text>
        <dbReference type="Rhea" id="RHEA:19573"/>
        <dbReference type="Rhea" id="RHEA-COMP:9859"/>
        <dbReference type="Rhea" id="RHEA-COMP:14280"/>
        <dbReference type="ChEBI" id="CHEBI:16838"/>
        <dbReference type="ChEBI" id="CHEBI:30616"/>
        <dbReference type="ChEBI" id="CHEBI:456216"/>
    </reaction>
    <physiologicalReaction direction="right-to-left" evidence="5">
        <dbReference type="Rhea" id="RHEA:19575"/>
    </physiologicalReaction>
</comment>
<evidence type="ECO:0000313" key="9">
    <source>
        <dbReference type="Proteomes" id="UP000593594"/>
    </source>
</evidence>
<evidence type="ECO:0000256" key="2">
    <source>
        <dbReference type="ARBA" id="ARBA00022679"/>
    </source>
</evidence>
<evidence type="ECO:0000256" key="5">
    <source>
        <dbReference type="ARBA" id="ARBA00024500"/>
    </source>
</evidence>
<dbReference type="AlphaFoldDB" id="A0A7S8C1U0"/>
<accession>A0A7S8C1U0</accession>
<dbReference type="GO" id="GO:0006754">
    <property type="term" value="P:ATP biosynthetic process"/>
    <property type="evidence" value="ECO:0007669"/>
    <property type="project" value="UniProtKB-KW"/>
</dbReference>